<keyword evidence="7" id="KW-0496">Mitochondrion</keyword>
<feature type="transmembrane region" description="Helical" evidence="9">
    <location>
        <begin position="22"/>
        <end position="39"/>
    </location>
</feature>
<dbReference type="GO" id="GO:0005743">
    <property type="term" value="C:mitochondrial inner membrane"/>
    <property type="evidence" value="ECO:0007669"/>
    <property type="project" value="UniProtKB-SubCell"/>
</dbReference>
<evidence type="ECO:0000256" key="4">
    <source>
        <dbReference type="ARBA" id="ARBA00022692"/>
    </source>
</evidence>
<protein>
    <recommendedName>
        <fullName evidence="11">Cytochrome c oxidase subunit 5C</fullName>
    </recommendedName>
</protein>
<evidence type="ECO:0000256" key="9">
    <source>
        <dbReference type="SAM" id="Phobius"/>
    </source>
</evidence>
<comment type="similarity">
    <text evidence="3">Belongs to the cytochrome c oxidase subunit 5C family.</text>
</comment>
<keyword evidence="4 9" id="KW-0812">Transmembrane</keyword>
<comment type="function">
    <text evidence="1">This protein is one of the nuclear-coded polypeptide chains of cytochrome c oxidase, the terminal oxidase in mitochondrial electron transport.</text>
</comment>
<dbReference type="EMBL" id="EF081492">
    <property type="protein sequence ID" value="ABK20891.1"/>
    <property type="molecule type" value="mRNA"/>
</dbReference>
<evidence type="ECO:0000256" key="6">
    <source>
        <dbReference type="ARBA" id="ARBA00022989"/>
    </source>
</evidence>
<evidence type="ECO:0000256" key="1">
    <source>
        <dbReference type="ARBA" id="ARBA00002480"/>
    </source>
</evidence>
<dbReference type="InterPro" id="IPR008432">
    <property type="entry name" value="COX5C"/>
</dbReference>
<dbReference type="PANTHER" id="PTHR34372:SF2">
    <property type="entry name" value="CYTOCHROME C OXIDASE SUBUNIT 5C-2-RELATED"/>
    <property type="match status" value="1"/>
</dbReference>
<evidence type="ECO:0000256" key="8">
    <source>
        <dbReference type="ARBA" id="ARBA00023136"/>
    </source>
</evidence>
<comment type="subcellular location">
    <subcellularLocation>
        <location evidence="2">Mitochondrion inner membrane</location>
    </subcellularLocation>
</comment>
<evidence type="ECO:0000256" key="5">
    <source>
        <dbReference type="ARBA" id="ARBA00022792"/>
    </source>
</evidence>
<evidence type="ECO:0008006" key="11">
    <source>
        <dbReference type="Google" id="ProtNLM"/>
    </source>
</evidence>
<accession>A9NJT0</accession>
<evidence type="ECO:0000313" key="10">
    <source>
        <dbReference type="EMBL" id="ABK20891.1"/>
    </source>
</evidence>
<evidence type="ECO:0000256" key="2">
    <source>
        <dbReference type="ARBA" id="ARBA00004273"/>
    </source>
</evidence>
<reference evidence="10" key="1">
    <citation type="journal article" date="2008" name="BMC Genomics">
        <title>A conifer genomics resource of 200,000 spruce (Picea spp.) ESTs and 6,464 high-quality, sequence-finished full-length cDNAs for Sitka spruce (Picea sitchensis).</title>
        <authorList>
            <person name="Ralph S.G."/>
            <person name="Chun H.J."/>
            <person name="Kolosova N."/>
            <person name="Cooper D."/>
            <person name="Oddy C."/>
            <person name="Ritland C.E."/>
            <person name="Kirkpatrick R."/>
            <person name="Moore R."/>
            <person name="Barber S."/>
            <person name="Holt R.A."/>
            <person name="Jones S.J."/>
            <person name="Marra M.A."/>
            <person name="Douglas C.J."/>
            <person name="Ritland K."/>
            <person name="Bohlmann J."/>
        </authorList>
    </citation>
    <scope>NUCLEOTIDE SEQUENCE</scope>
    <source>
        <tissue evidence="10">Green portion of the leader tissue</tissue>
    </source>
</reference>
<proteinExistence type="evidence at transcript level"/>
<dbReference type="EMBL" id="EF085663">
    <property type="protein sequence ID" value="ABK24962.1"/>
    <property type="molecule type" value="mRNA"/>
</dbReference>
<dbReference type="EMBL" id="EF086426">
    <property type="protein sequence ID" value="ABK25688.1"/>
    <property type="molecule type" value="mRNA"/>
</dbReference>
<keyword evidence="8 9" id="KW-0472">Membrane</keyword>
<keyword evidence="6 9" id="KW-1133">Transmembrane helix</keyword>
<sequence>MAAHKVPSHVALKGGPSVIKEICYGLALGLMAGGVWKMYQWREQRKTREFYEMLERGVISVVHEEE</sequence>
<organism evidence="10">
    <name type="scientific">Picea sitchensis</name>
    <name type="common">Sitka spruce</name>
    <name type="synonym">Pinus sitchensis</name>
    <dbReference type="NCBI Taxonomy" id="3332"/>
    <lineage>
        <taxon>Eukaryota</taxon>
        <taxon>Viridiplantae</taxon>
        <taxon>Streptophyta</taxon>
        <taxon>Embryophyta</taxon>
        <taxon>Tracheophyta</taxon>
        <taxon>Spermatophyta</taxon>
        <taxon>Pinopsida</taxon>
        <taxon>Pinidae</taxon>
        <taxon>Conifers I</taxon>
        <taxon>Pinales</taxon>
        <taxon>Pinaceae</taxon>
        <taxon>Picea</taxon>
    </lineage>
</organism>
<name>A9NJT0_PICSI</name>
<keyword evidence="5" id="KW-0999">Mitochondrion inner membrane</keyword>
<dbReference type="PANTHER" id="PTHR34372">
    <property type="entry name" value="CYTOCHROME C OXIDASE SUBUNIT 5C-2-RELATED"/>
    <property type="match status" value="1"/>
</dbReference>
<evidence type="ECO:0000256" key="3">
    <source>
        <dbReference type="ARBA" id="ARBA00009591"/>
    </source>
</evidence>
<evidence type="ECO:0000256" key="7">
    <source>
        <dbReference type="ARBA" id="ARBA00023128"/>
    </source>
</evidence>
<dbReference type="AlphaFoldDB" id="A9NJT0"/>